<dbReference type="AlphaFoldDB" id="E1YLS6"/>
<evidence type="ECO:0000256" key="2">
    <source>
        <dbReference type="ARBA" id="ARBA00023110"/>
    </source>
</evidence>
<comment type="function">
    <text evidence="4">PPIases accelerate the folding of proteins. It catalyzes the cis-trans isomerization of proline imidic peptide bonds in oligopeptides.</text>
</comment>
<gene>
    <name evidence="6" type="ORF">N47_E45710</name>
</gene>
<name>E1YLS6_9BACT</name>
<dbReference type="InterPro" id="IPR044665">
    <property type="entry name" value="E_coli_cyclophilin_A-like"/>
</dbReference>
<accession>E1YLS6</accession>
<protein>
    <recommendedName>
        <fullName evidence="4">Peptidyl-prolyl cis-trans isomerase</fullName>
        <shortName evidence="4">PPIase</shortName>
        <ecNumber evidence="4">5.2.1.8</ecNumber>
    </recommendedName>
</protein>
<dbReference type="PANTHER" id="PTHR43246">
    <property type="entry name" value="PEPTIDYL-PROLYL CIS-TRANS ISOMERASE CYP38, CHLOROPLASTIC"/>
    <property type="match status" value="1"/>
</dbReference>
<comment type="catalytic activity">
    <reaction evidence="4">
        <text>[protein]-peptidylproline (omega=180) = [protein]-peptidylproline (omega=0)</text>
        <dbReference type="Rhea" id="RHEA:16237"/>
        <dbReference type="Rhea" id="RHEA-COMP:10747"/>
        <dbReference type="Rhea" id="RHEA-COMP:10748"/>
        <dbReference type="ChEBI" id="CHEBI:83833"/>
        <dbReference type="ChEBI" id="CHEBI:83834"/>
        <dbReference type="EC" id="5.2.1.8"/>
    </reaction>
</comment>
<dbReference type="PROSITE" id="PS50072">
    <property type="entry name" value="CSA_PPIASE_2"/>
    <property type="match status" value="1"/>
</dbReference>
<reference evidence="6" key="1">
    <citation type="journal article" date="2011" name="Environ. Microbiol.">
        <title>Genomic insights into the metabolic potential of the polycyclic aromatic hydrocarbon degrading sulfate-reducing Deltaproteobacterium N47.</title>
        <authorList>
            <person name="Bergmann F."/>
            <person name="Selesi D."/>
            <person name="Weinmaier T."/>
            <person name="Tischler P."/>
            <person name="Rattei T."/>
            <person name="Meckenstock R.U."/>
        </authorList>
    </citation>
    <scope>NUCLEOTIDE SEQUENCE</scope>
</reference>
<dbReference type="SUPFAM" id="SSF50891">
    <property type="entry name" value="Cyclophilin-like"/>
    <property type="match status" value="1"/>
</dbReference>
<keyword evidence="2 4" id="KW-0697">Rotamase</keyword>
<evidence type="ECO:0000313" key="6">
    <source>
        <dbReference type="EMBL" id="CBX31059.1"/>
    </source>
</evidence>
<dbReference type="CDD" id="cd01920">
    <property type="entry name" value="cyclophilin_EcCYP_like"/>
    <property type="match status" value="1"/>
</dbReference>
<dbReference type="Gene3D" id="2.40.100.10">
    <property type="entry name" value="Cyclophilin-like"/>
    <property type="match status" value="1"/>
</dbReference>
<dbReference type="GO" id="GO:0003755">
    <property type="term" value="F:peptidyl-prolyl cis-trans isomerase activity"/>
    <property type="evidence" value="ECO:0007669"/>
    <property type="project" value="UniProtKB-UniRule"/>
</dbReference>
<dbReference type="InterPro" id="IPR002130">
    <property type="entry name" value="Cyclophilin-type_PPIase_dom"/>
</dbReference>
<sequence>MKEKKNNLRILSAVVLVNLIACFFVPVFGTLSQAAGQGVSQVVIQTNFGNIEIELASEKAPNTVKNFLQYVNSNFYSGTVFHRVIKGFMIQGGGFTKDMVQKKTLAPIAIESNNGLQNVRGTIAMARTGDPNSASSQFFINTKDNDFLNYSSPTARGYGYTVFGKVIKGMDVVDKIESVEISSKGFMGDVPVNPVIIEKISVK</sequence>
<keyword evidence="3 4" id="KW-0413">Isomerase</keyword>
<organism evidence="6">
    <name type="scientific">uncultured Desulfobacterium sp</name>
    <dbReference type="NCBI Taxonomy" id="201089"/>
    <lineage>
        <taxon>Bacteria</taxon>
        <taxon>Pseudomonadati</taxon>
        <taxon>Thermodesulfobacteriota</taxon>
        <taxon>Desulfobacteria</taxon>
        <taxon>Desulfobacterales</taxon>
        <taxon>Desulfobacteriaceae</taxon>
        <taxon>Desulfobacterium</taxon>
        <taxon>environmental samples</taxon>
    </lineage>
</organism>
<dbReference type="InterPro" id="IPR029000">
    <property type="entry name" value="Cyclophilin-like_dom_sf"/>
</dbReference>
<dbReference type="Pfam" id="PF00160">
    <property type="entry name" value="Pro_isomerase"/>
    <property type="match status" value="1"/>
</dbReference>
<evidence type="ECO:0000259" key="5">
    <source>
        <dbReference type="PROSITE" id="PS50072"/>
    </source>
</evidence>
<comment type="similarity">
    <text evidence="1 4">Belongs to the cyclophilin-type PPIase family.</text>
</comment>
<feature type="domain" description="PPIase cyclophilin-type" evidence="5">
    <location>
        <begin position="38"/>
        <end position="202"/>
    </location>
</feature>
<dbReference type="GO" id="GO:0006457">
    <property type="term" value="P:protein folding"/>
    <property type="evidence" value="ECO:0007669"/>
    <property type="project" value="InterPro"/>
</dbReference>
<evidence type="ECO:0000256" key="4">
    <source>
        <dbReference type="RuleBase" id="RU363019"/>
    </source>
</evidence>
<dbReference type="InterPro" id="IPR020892">
    <property type="entry name" value="Cyclophilin-type_PPIase_CS"/>
</dbReference>
<evidence type="ECO:0000256" key="3">
    <source>
        <dbReference type="ARBA" id="ARBA00023235"/>
    </source>
</evidence>
<dbReference type="EMBL" id="FR695877">
    <property type="protein sequence ID" value="CBX31059.1"/>
    <property type="molecule type" value="Genomic_DNA"/>
</dbReference>
<dbReference type="PROSITE" id="PS00170">
    <property type="entry name" value="CSA_PPIASE_1"/>
    <property type="match status" value="1"/>
</dbReference>
<dbReference type="PRINTS" id="PR00153">
    <property type="entry name" value="CSAPPISMRASE"/>
</dbReference>
<dbReference type="EC" id="5.2.1.8" evidence="4"/>
<evidence type="ECO:0000256" key="1">
    <source>
        <dbReference type="ARBA" id="ARBA00007365"/>
    </source>
</evidence>
<proteinExistence type="inferred from homology"/>